<name>A0A5B7DQK4_PORTR</name>
<evidence type="ECO:0000256" key="1">
    <source>
        <dbReference type="SAM" id="SignalP"/>
    </source>
</evidence>
<protein>
    <submittedName>
        <fullName evidence="2">Uncharacterized protein</fullName>
    </submittedName>
</protein>
<dbReference type="Proteomes" id="UP000324222">
    <property type="component" value="Unassembled WGS sequence"/>
</dbReference>
<dbReference type="EMBL" id="VSRR010001191">
    <property type="protein sequence ID" value="MPC23324.1"/>
    <property type="molecule type" value="Genomic_DNA"/>
</dbReference>
<organism evidence="2 3">
    <name type="scientific">Portunus trituberculatus</name>
    <name type="common">Swimming crab</name>
    <name type="synonym">Neptunus trituberculatus</name>
    <dbReference type="NCBI Taxonomy" id="210409"/>
    <lineage>
        <taxon>Eukaryota</taxon>
        <taxon>Metazoa</taxon>
        <taxon>Ecdysozoa</taxon>
        <taxon>Arthropoda</taxon>
        <taxon>Crustacea</taxon>
        <taxon>Multicrustacea</taxon>
        <taxon>Malacostraca</taxon>
        <taxon>Eumalacostraca</taxon>
        <taxon>Eucarida</taxon>
        <taxon>Decapoda</taxon>
        <taxon>Pleocyemata</taxon>
        <taxon>Brachyura</taxon>
        <taxon>Eubrachyura</taxon>
        <taxon>Portunoidea</taxon>
        <taxon>Portunidae</taxon>
        <taxon>Portuninae</taxon>
        <taxon>Portunus</taxon>
    </lineage>
</organism>
<proteinExistence type="predicted"/>
<keyword evidence="3" id="KW-1185">Reference proteome</keyword>
<reference evidence="2 3" key="1">
    <citation type="submission" date="2019-05" db="EMBL/GenBank/DDBJ databases">
        <title>Another draft genome of Portunus trituberculatus and its Hox gene families provides insights of decapod evolution.</title>
        <authorList>
            <person name="Jeong J.-H."/>
            <person name="Song I."/>
            <person name="Kim S."/>
            <person name="Choi T."/>
            <person name="Kim D."/>
            <person name="Ryu S."/>
            <person name="Kim W."/>
        </authorList>
    </citation>
    <scope>NUCLEOTIDE SEQUENCE [LARGE SCALE GENOMIC DNA]</scope>
    <source>
        <tissue evidence="2">Muscle</tissue>
    </source>
</reference>
<comment type="caution">
    <text evidence="2">The sequence shown here is derived from an EMBL/GenBank/DDBJ whole genome shotgun (WGS) entry which is preliminary data.</text>
</comment>
<dbReference type="AlphaFoldDB" id="A0A5B7DQK4"/>
<feature type="signal peptide" evidence="1">
    <location>
        <begin position="1"/>
        <end position="23"/>
    </location>
</feature>
<evidence type="ECO:0000313" key="3">
    <source>
        <dbReference type="Proteomes" id="UP000324222"/>
    </source>
</evidence>
<keyword evidence="1" id="KW-0732">Signal</keyword>
<dbReference type="OrthoDB" id="27267at2759"/>
<feature type="chain" id="PRO_5022777311" evidence="1">
    <location>
        <begin position="24"/>
        <end position="75"/>
    </location>
</feature>
<accession>A0A5B7DQK4</accession>
<sequence length="75" mass="8565">MLPEKLLFHVKLLFCMVVVATEGKKKKKNRKQADEPEVASMLEPGFNMCDINTPEVIYCYCDVLDIDKVSWAGSR</sequence>
<gene>
    <name evidence="2" type="ORF">E2C01_016368</name>
</gene>
<evidence type="ECO:0000313" key="2">
    <source>
        <dbReference type="EMBL" id="MPC23324.1"/>
    </source>
</evidence>